<keyword evidence="2" id="KW-1185">Reference proteome</keyword>
<name>A0A2H3D7F6_ARMGA</name>
<dbReference type="Proteomes" id="UP000217790">
    <property type="component" value="Unassembled WGS sequence"/>
</dbReference>
<evidence type="ECO:0000313" key="1">
    <source>
        <dbReference type="EMBL" id="PBK86768.1"/>
    </source>
</evidence>
<dbReference type="OrthoDB" id="10563968at2759"/>
<proteinExistence type="predicted"/>
<protein>
    <submittedName>
        <fullName evidence="1">Uncharacterized protein</fullName>
    </submittedName>
</protein>
<dbReference type="InParanoid" id="A0A2H3D7F6"/>
<gene>
    <name evidence="1" type="ORF">ARMGADRAFT_1035323</name>
</gene>
<dbReference type="AlphaFoldDB" id="A0A2H3D7F6"/>
<organism evidence="1 2">
    <name type="scientific">Armillaria gallica</name>
    <name type="common">Bulbous honey fungus</name>
    <name type="synonym">Armillaria bulbosa</name>
    <dbReference type="NCBI Taxonomy" id="47427"/>
    <lineage>
        <taxon>Eukaryota</taxon>
        <taxon>Fungi</taxon>
        <taxon>Dikarya</taxon>
        <taxon>Basidiomycota</taxon>
        <taxon>Agaricomycotina</taxon>
        <taxon>Agaricomycetes</taxon>
        <taxon>Agaricomycetidae</taxon>
        <taxon>Agaricales</taxon>
        <taxon>Marasmiineae</taxon>
        <taxon>Physalacriaceae</taxon>
        <taxon>Armillaria</taxon>
    </lineage>
</organism>
<accession>A0A2H3D7F6</accession>
<reference evidence="2" key="1">
    <citation type="journal article" date="2017" name="Nat. Ecol. Evol.">
        <title>Genome expansion and lineage-specific genetic innovations in the forest pathogenic fungi Armillaria.</title>
        <authorList>
            <person name="Sipos G."/>
            <person name="Prasanna A.N."/>
            <person name="Walter M.C."/>
            <person name="O'Connor E."/>
            <person name="Balint B."/>
            <person name="Krizsan K."/>
            <person name="Kiss B."/>
            <person name="Hess J."/>
            <person name="Varga T."/>
            <person name="Slot J."/>
            <person name="Riley R."/>
            <person name="Boka B."/>
            <person name="Rigling D."/>
            <person name="Barry K."/>
            <person name="Lee J."/>
            <person name="Mihaltcheva S."/>
            <person name="LaButti K."/>
            <person name="Lipzen A."/>
            <person name="Waldron R."/>
            <person name="Moloney N.M."/>
            <person name="Sperisen C."/>
            <person name="Kredics L."/>
            <person name="Vagvoelgyi C."/>
            <person name="Patrignani A."/>
            <person name="Fitzpatrick D."/>
            <person name="Nagy I."/>
            <person name="Doyle S."/>
            <person name="Anderson J.B."/>
            <person name="Grigoriev I.V."/>
            <person name="Gueldener U."/>
            <person name="Muensterkoetter M."/>
            <person name="Nagy L.G."/>
        </authorList>
    </citation>
    <scope>NUCLEOTIDE SEQUENCE [LARGE SCALE GENOMIC DNA]</scope>
    <source>
        <strain evidence="2">Ar21-2</strain>
    </source>
</reference>
<sequence length="141" mass="15720">MTAHAILFLINFKRSLILLKVADHALGEIKFLSLRYDGECESAVVHLLTSVASSLVTLLLVQAEGPARPLTPTLSVYPRLRRLGVTVAEECLLLVSNWIRHSASESLVKLQLSVSMQLPSNGWDRWSYLDSMFSHSKCTKL</sequence>
<evidence type="ECO:0000313" key="2">
    <source>
        <dbReference type="Proteomes" id="UP000217790"/>
    </source>
</evidence>
<dbReference type="EMBL" id="KZ293682">
    <property type="protein sequence ID" value="PBK86768.1"/>
    <property type="molecule type" value="Genomic_DNA"/>
</dbReference>